<dbReference type="Proteomes" id="UP000289718">
    <property type="component" value="Unassembled WGS sequence"/>
</dbReference>
<evidence type="ECO:0008006" key="3">
    <source>
        <dbReference type="Google" id="ProtNLM"/>
    </source>
</evidence>
<dbReference type="InterPro" id="IPR032774">
    <property type="entry name" value="WG_beta_rep"/>
</dbReference>
<accession>A0A4Q1AUU7</accession>
<name>A0A4Q1AUU7_9BACT</name>
<organism evidence="1 2">
    <name type="scientific">Halarcobacter mediterraneus</name>
    <dbReference type="NCBI Taxonomy" id="2023153"/>
    <lineage>
        <taxon>Bacteria</taxon>
        <taxon>Pseudomonadati</taxon>
        <taxon>Campylobacterota</taxon>
        <taxon>Epsilonproteobacteria</taxon>
        <taxon>Campylobacterales</taxon>
        <taxon>Arcobacteraceae</taxon>
        <taxon>Halarcobacter</taxon>
    </lineage>
</organism>
<dbReference type="PANTHER" id="PTHR37841">
    <property type="entry name" value="GLR2918 PROTEIN"/>
    <property type="match status" value="1"/>
</dbReference>
<evidence type="ECO:0000313" key="1">
    <source>
        <dbReference type="EMBL" id="RXK13543.1"/>
    </source>
</evidence>
<dbReference type="EMBL" id="NXIE01000002">
    <property type="protein sequence ID" value="RXK13543.1"/>
    <property type="molecule type" value="Genomic_DNA"/>
</dbReference>
<sequence length="248" mass="29084">MNIKIIILSLSIALFFISCSSKDGFVIVEKNNKYGVLQKNGKEIIPPLYDEILISSDKKNKNIKTEHLHPINLHWLHNYNGNRYVIVKKDNKYGIVSLTNKILVEPIYEYISKEYNGYFIIKKDNKYGLLNTDFELEGDILYSDIINTSEIIFLKSNNKWSCFIDNKIKEKEKFDEIYPLIDNYSRFVIDKKWGFIDKECNVISSAKYDYAYDFSNGYAKVIKEEKILYINDEGDEIVKPSFHTGQNY</sequence>
<protein>
    <recommendedName>
        <fullName evidence="3">WG repeat-containing protein</fullName>
    </recommendedName>
</protein>
<dbReference type="PROSITE" id="PS51257">
    <property type="entry name" value="PROKAR_LIPOPROTEIN"/>
    <property type="match status" value="1"/>
</dbReference>
<reference evidence="1 2" key="1">
    <citation type="submission" date="2017-09" db="EMBL/GenBank/DDBJ databases">
        <title>Genomics of the genus Arcobacter.</title>
        <authorList>
            <person name="Perez-Cataluna A."/>
            <person name="Figueras M.J."/>
            <person name="Salas-Masso N."/>
        </authorList>
    </citation>
    <scope>NUCLEOTIDE SEQUENCE [LARGE SCALE GENOMIC DNA]</scope>
    <source>
        <strain evidence="1 2">F156-34</strain>
    </source>
</reference>
<dbReference type="PANTHER" id="PTHR37841:SF1">
    <property type="entry name" value="DUF3298 DOMAIN-CONTAINING PROTEIN"/>
    <property type="match status" value="1"/>
</dbReference>
<proteinExistence type="predicted"/>
<comment type="caution">
    <text evidence="1">The sequence shown here is derived from an EMBL/GenBank/DDBJ whole genome shotgun (WGS) entry which is preliminary data.</text>
</comment>
<dbReference type="Pfam" id="PF14903">
    <property type="entry name" value="WG_beta_rep"/>
    <property type="match status" value="3"/>
</dbReference>
<dbReference type="AlphaFoldDB" id="A0A4Q1AUU7"/>
<dbReference type="OrthoDB" id="5349162at2"/>
<keyword evidence="2" id="KW-1185">Reference proteome</keyword>
<dbReference type="RefSeq" id="WP_129061365.1">
    <property type="nucleotide sequence ID" value="NZ_NXIE01000002.1"/>
</dbReference>
<gene>
    <name evidence="1" type="ORF">CP965_06990</name>
</gene>
<evidence type="ECO:0000313" key="2">
    <source>
        <dbReference type="Proteomes" id="UP000289718"/>
    </source>
</evidence>